<evidence type="ECO:0000256" key="1">
    <source>
        <dbReference type="ARBA" id="ARBA00022553"/>
    </source>
</evidence>
<evidence type="ECO:0000313" key="8">
    <source>
        <dbReference type="Proteomes" id="UP000683417"/>
    </source>
</evidence>
<dbReference type="InterPro" id="IPR051947">
    <property type="entry name" value="Sentrin-specific_protease"/>
</dbReference>
<keyword evidence="2" id="KW-0645">Protease</keyword>
<feature type="region of interest" description="Disordered" evidence="5">
    <location>
        <begin position="277"/>
        <end position="312"/>
    </location>
</feature>
<organism evidence="7 8">
    <name type="scientific">Blumeria graminis f. sp. triticale</name>
    <dbReference type="NCBI Taxonomy" id="1689686"/>
    <lineage>
        <taxon>Eukaryota</taxon>
        <taxon>Fungi</taxon>
        <taxon>Dikarya</taxon>
        <taxon>Ascomycota</taxon>
        <taxon>Pezizomycotina</taxon>
        <taxon>Leotiomycetes</taxon>
        <taxon>Erysiphales</taxon>
        <taxon>Erysiphaceae</taxon>
        <taxon>Blumeria</taxon>
    </lineage>
</organism>
<evidence type="ECO:0000259" key="6">
    <source>
        <dbReference type="PROSITE" id="PS50600"/>
    </source>
</evidence>
<feature type="domain" description="Ubiquitin-like protease family profile" evidence="6">
    <location>
        <begin position="759"/>
        <end position="1040"/>
    </location>
</feature>
<feature type="compositionally biased region" description="Polar residues" evidence="5">
    <location>
        <begin position="35"/>
        <end position="67"/>
    </location>
</feature>
<feature type="compositionally biased region" description="Basic and acidic residues" evidence="5">
    <location>
        <begin position="1168"/>
        <end position="1181"/>
    </location>
</feature>
<accession>A0A9W4CX68</accession>
<evidence type="ECO:0000256" key="3">
    <source>
        <dbReference type="ARBA" id="ARBA00022786"/>
    </source>
</evidence>
<comment type="caution">
    <text evidence="7">The sequence shown here is derived from an EMBL/GenBank/DDBJ whole genome shotgun (WGS) entry which is preliminary data.</text>
</comment>
<evidence type="ECO:0000256" key="5">
    <source>
        <dbReference type="SAM" id="MobiDB-lite"/>
    </source>
</evidence>
<feature type="region of interest" description="Disordered" evidence="5">
    <location>
        <begin position="1119"/>
        <end position="1186"/>
    </location>
</feature>
<keyword evidence="3" id="KW-0833">Ubl conjugation pathway</keyword>
<feature type="compositionally biased region" description="Basic and acidic residues" evidence="5">
    <location>
        <begin position="1439"/>
        <end position="1453"/>
    </location>
</feature>
<dbReference type="PANTHER" id="PTHR46896:SF3">
    <property type="entry name" value="FI06413P-RELATED"/>
    <property type="match status" value="1"/>
</dbReference>
<reference evidence="7" key="1">
    <citation type="submission" date="2020-10" db="EMBL/GenBank/DDBJ databases">
        <authorList>
            <person name="Muller C M."/>
        </authorList>
    </citation>
    <scope>NUCLEOTIDE SEQUENCE</scope>
    <source>
        <strain evidence="7">THUN-12</strain>
    </source>
</reference>
<feature type="compositionally biased region" description="Polar residues" evidence="5">
    <location>
        <begin position="1120"/>
        <end position="1133"/>
    </location>
</feature>
<gene>
    <name evidence="7" type="ORF">BGTH12_LOCUS1576</name>
</gene>
<sequence length="1459" mass="165848">MSRDRSNSNPAAELKGSKVNQNTVIIPNDLILLSSHEQMQGPDKTQQAEAVENETGSTSRYMRSSVSGPIKTALDKDRKLPLTDEPNLQDAEGTHRNSSDSRKKKTSCREFGDRYSKRTTSGPDYGPPIPFASIKRPTGGPMPVNTLKNKSKDNYYTCKKPRLNRNSKSFNTQEDLRGDCMLNKRRKPRGNSSLIDLDAVTRLSKNQNQDPQLPASNQCLNQNIPVSELCEVDDVTRHKKRLRSKSLHTALNLQPLKIQKTKSVSVDLIPIEIKSSSRNDTDAKEPAISKDDEIDLFSTSESTTKSKNTNENLAERGSSLNRGLTNLATSSFKGHTVSPHFNPNKNIKVLGNKSNSETIHIPTRRTNLSSRDDDEISTDKSVERRLLTRPCHDESFDEISATHYREANKFRKASRNTMEGMENPPRDAADPWASRKLDKQFHKKLISDEECNTRKVAPSPTLLKKSIKNSMRESRFQVIQVFCGSKVWLVSTKDEDMESKEMWTVSLNHEEKSLAIYNEMSKFLPDLELGRVNKIQWSLAHGKILISKPASPQIANGAHRICLEFKTSDECKKFLRRLRRVDPNVIFIHRDGVRHLEKIFEHTRKVADLAVSKSTQKEPPTTLHIDETDNLKSLETYRKKSEDYSSHNSDIIPSPSDRSRSIVKSMTTRCQFDEARSKIKLDSEISQKFSSHSENESPIQRSALYSREPRSPANKRIITNIDDIRSSTPEPEKWTKANPKWVDQWYSSVVYPKEGKNKATVDQADIERLDEGEFINDNLMMFYLRWLQHRTEQEYPEVAKRVYFYNTFFYERLTKNSKGKTGINYDNVERWTSKINLLEYDYIVVPVNENFHWYVAIICNAPKLLDAPQISDARLEFGKNANNTYDQKFSSSSIIPSSPIQLSTHIPALETNLKTNNVSLAAQTSDNDDETDPILLESPQTRYISTSDSYKKTNEKLENSIEQHRSFNPSKPRIITLDSFGQAHSLTCTNLKKYLLKEIESKFNRKIQDPGNLGRTAKKIPQQDNYFDCGLFVLGYIEIFLRSPDEFISSLLQNKFPENMEWPKPSDMRAKIRCLLLDLQKDYTEEETTPNKKGSSIKYVKEIHGDDNQNKALLKENSKNLEASSTPSSSKTIQLFKPSHDSNETQSSSRLKKSPFSNRQSVLVSTEIDEKRSRKLRDSTDQKQSSLALEMSSKFRYCPGKRHLRNPLGSRDSKFFEISLQDIPTMETKPLQGISQPASVLMKDQDISLQGRISPPVLYISASPEAEENLAKLSANNLTHSTLEKSSPSPYLNAIDKNQASIPRRERIATRLAISRPAPRCETDNRDIYIQNVNELNDSHLLCASASLDTNDSFQSFQCLSTGDKAPEAGRLFLSSLISKRFSNRQNYHPPSAIPINNDSGSHDNDIKGPTLRSRTCSESWQRDGLEKAMIKKSSKPAVAHDNRHACNQKKDSSVILIE</sequence>
<feature type="compositionally biased region" description="Basic and acidic residues" evidence="5">
    <location>
        <begin position="73"/>
        <end position="82"/>
    </location>
</feature>
<dbReference type="Proteomes" id="UP000683417">
    <property type="component" value="Unassembled WGS sequence"/>
</dbReference>
<evidence type="ECO:0000256" key="4">
    <source>
        <dbReference type="ARBA" id="ARBA00022801"/>
    </source>
</evidence>
<evidence type="ECO:0000256" key="2">
    <source>
        <dbReference type="ARBA" id="ARBA00022670"/>
    </source>
</evidence>
<name>A0A9W4CX68_BLUGR</name>
<feature type="compositionally biased region" description="Polar residues" evidence="5">
    <location>
        <begin position="1386"/>
        <end position="1400"/>
    </location>
</feature>
<feature type="compositionally biased region" description="Low complexity" evidence="5">
    <location>
        <begin position="298"/>
        <end position="312"/>
    </location>
</feature>
<dbReference type="PANTHER" id="PTHR46896">
    <property type="entry name" value="SENTRIN-SPECIFIC PROTEASE"/>
    <property type="match status" value="1"/>
</dbReference>
<protein>
    <submittedName>
        <fullName evidence="7">BgTH12-07401</fullName>
    </submittedName>
</protein>
<feature type="compositionally biased region" description="Basic and acidic residues" evidence="5">
    <location>
        <begin position="92"/>
        <end position="116"/>
    </location>
</feature>
<evidence type="ECO:0000313" key="7">
    <source>
        <dbReference type="EMBL" id="CAD6500218.1"/>
    </source>
</evidence>
<dbReference type="GO" id="GO:0005737">
    <property type="term" value="C:cytoplasm"/>
    <property type="evidence" value="ECO:0007669"/>
    <property type="project" value="TreeGrafter"/>
</dbReference>
<dbReference type="GO" id="GO:0016926">
    <property type="term" value="P:protein desumoylation"/>
    <property type="evidence" value="ECO:0007669"/>
    <property type="project" value="TreeGrafter"/>
</dbReference>
<feature type="region of interest" description="Disordered" evidence="5">
    <location>
        <begin position="1386"/>
        <end position="1413"/>
    </location>
</feature>
<dbReference type="GO" id="GO:0070139">
    <property type="term" value="F:SUMO-specific endopeptidase activity"/>
    <property type="evidence" value="ECO:0007669"/>
    <property type="project" value="TreeGrafter"/>
</dbReference>
<keyword evidence="4" id="KW-0378">Hydrolase</keyword>
<dbReference type="EMBL" id="CAJHIT010000003">
    <property type="protein sequence ID" value="CAD6500218.1"/>
    <property type="molecule type" value="Genomic_DNA"/>
</dbReference>
<feature type="compositionally biased region" description="Basic and acidic residues" evidence="5">
    <location>
        <begin position="277"/>
        <end position="291"/>
    </location>
</feature>
<dbReference type="Pfam" id="PF02902">
    <property type="entry name" value="Peptidase_C48"/>
    <property type="match status" value="1"/>
</dbReference>
<dbReference type="GO" id="GO:0005634">
    <property type="term" value="C:nucleus"/>
    <property type="evidence" value="ECO:0007669"/>
    <property type="project" value="TreeGrafter"/>
</dbReference>
<dbReference type="GO" id="GO:0006508">
    <property type="term" value="P:proteolysis"/>
    <property type="evidence" value="ECO:0007669"/>
    <property type="project" value="UniProtKB-KW"/>
</dbReference>
<keyword evidence="1" id="KW-0597">Phosphoprotein</keyword>
<feature type="region of interest" description="Disordered" evidence="5">
    <location>
        <begin position="1"/>
        <end position="153"/>
    </location>
</feature>
<dbReference type="PROSITE" id="PS50600">
    <property type="entry name" value="ULP_PROTEASE"/>
    <property type="match status" value="1"/>
</dbReference>
<proteinExistence type="predicted"/>
<feature type="region of interest" description="Disordered" evidence="5">
    <location>
        <begin position="1436"/>
        <end position="1459"/>
    </location>
</feature>
<dbReference type="InterPro" id="IPR003653">
    <property type="entry name" value="Peptidase_C48_C"/>
</dbReference>
<feature type="compositionally biased region" description="Polar residues" evidence="5">
    <location>
        <begin position="1144"/>
        <end position="1164"/>
    </location>
</feature>